<organism evidence="1 2">
    <name type="scientific">Caloramator fervidus</name>
    <dbReference type="NCBI Taxonomy" id="29344"/>
    <lineage>
        <taxon>Bacteria</taxon>
        <taxon>Bacillati</taxon>
        <taxon>Bacillota</taxon>
        <taxon>Clostridia</taxon>
        <taxon>Eubacteriales</taxon>
        <taxon>Clostridiaceae</taxon>
        <taxon>Caloramator</taxon>
    </lineage>
</organism>
<accession>A0A1H5URG7</accession>
<dbReference type="AlphaFoldDB" id="A0A1H5URG7"/>
<dbReference type="Gene3D" id="4.10.280.10">
    <property type="entry name" value="Helix-loop-helix DNA-binding domain"/>
    <property type="match status" value="1"/>
</dbReference>
<dbReference type="InterPro" id="IPR036638">
    <property type="entry name" value="HLH_DNA-bd_sf"/>
</dbReference>
<sequence length="56" mass="6808">MITNEIEKLRNKLHEYIDLNYDYEVIINLSQDLDRLISQYYFSLLKNKNDIKGIEN</sequence>
<gene>
    <name evidence="1" type="ORF">SAMN05660865_00984</name>
</gene>
<name>A0A1H5URG7_9CLOT</name>
<dbReference type="RefSeq" id="WP_146057667.1">
    <property type="nucleotide sequence ID" value="NZ_FNUK01000010.1"/>
</dbReference>
<dbReference type="InterPro" id="IPR018540">
    <property type="entry name" value="Spo0E-like"/>
</dbReference>
<dbReference type="GO" id="GO:0043937">
    <property type="term" value="P:regulation of sporulation"/>
    <property type="evidence" value="ECO:0007669"/>
    <property type="project" value="InterPro"/>
</dbReference>
<protein>
    <submittedName>
        <fullName evidence="1">Spo0E like sporulation regulatory protein</fullName>
    </submittedName>
</protein>
<dbReference type="OrthoDB" id="1935784at2"/>
<dbReference type="Pfam" id="PF09388">
    <property type="entry name" value="SpoOE-like"/>
    <property type="match status" value="1"/>
</dbReference>
<evidence type="ECO:0000313" key="1">
    <source>
        <dbReference type="EMBL" id="SEF77570.1"/>
    </source>
</evidence>
<proteinExistence type="predicted"/>
<evidence type="ECO:0000313" key="2">
    <source>
        <dbReference type="Proteomes" id="UP000242850"/>
    </source>
</evidence>
<dbReference type="Proteomes" id="UP000242850">
    <property type="component" value="Unassembled WGS sequence"/>
</dbReference>
<keyword evidence="2" id="KW-1185">Reference proteome</keyword>
<dbReference type="EMBL" id="FNUK01000010">
    <property type="protein sequence ID" value="SEF77570.1"/>
    <property type="molecule type" value="Genomic_DNA"/>
</dbReference>
<dbReference type="InterPro" id="IPR037208">
    <property type="entry name" value="Spo0E-like_sf"/>
</dbReference>
<reference evidence="2" key="1">
    <citation type="submission" date="2016-10" db="EMBL/GenBank/DDBJ databases">
        <authorList>
            <person name="Varghese N."/>
            <person name="Submissions S."/>
        </authorList>
    </citation>
    <scope>NUCLEOTIDE SEQUENCE [LARGE SCALE GENOMIC DNA]</scope>
    <source>
        <strain evidence="2">DSM 5463</strain>
    </source>
</reference>
<dbReference type="SUPFAM" id="SSF140500">
    <property type="entry name" value="BAS1536-like"/>
    <property type="match status" value="1"/>
</dbReference>
<dbReference type="GO" id="GO:0046983">
    <property type="term" value="F:protein dimerization activity"/>
    <property type="evidence" value="ECO:0007669"/>
    <property type="project" value="InterPro"/>
</dbReference>